<evidence type="ECO:0000313" key="5">
    <source>
        <dbReference type="Proteomes" id="UP000680116"/>
    </source>
</evidence>
<dbReference type="InterPro" id="IPR007844">
    <property type="entry name" value="AsmA"/>
</dbReference>
<evidence type="ECO:0000313" key="4">
    <source>
        <dbReference type="EMBL" id="CAG4970522.1"/>
    </source>
</evidence>
<dbReference type="RefSeq" id="WP_215219717.1">
    <property type="nucleotide sequence ID" value="NZ_OU015430.1"/>
</dbReference>
<keyword evidence="2" id="KW-1133">Transmembrane helix</keyword>
<feature type="transmembrane region" description="Helical" evidence="2">
    <location>
        <begin position="38"/>
        <end position="58"/>
    </location>
</feature>
<reference evidence="4 5" key="1">
    <citation type="submission" date="2021-04" db="EMBL/GenBank/DDBJ databases">
        <authorList>
            <person name="Rodrigo-Torres L."/>
            <person name="Arahal R. D."/>
            <person name="Lucena T."/>
        </authorList>
    </citation>
    <scope>NUCLEOTIDE SEQUENCE [LARGE SCALE GENOMIC DNA]</scope>
    <source>
        <strain evidence="4 5">CECT 30171</strain>
    </source>
</reference>
<keyword evidence="2" id="KW-0812">Transmembrane</keyword>
<evidence type="ECO:0000259" key="3">
    <source>
        <dbReference type="Pfam" id="PF05170"/>
    </source>
</evidence>
<feature type="region of interest" description="Disordered" evidence="1">
    <location>
        <begin position="355"/>
        <end position="384"/>
    </location>
</feature>
<organism evidence="4 5">
    <name type="scientific">Novilysobacter luteus</name>
    <dbReference type="NCBI Taxonomy" id="2822368"/>
    <lineage>
        <taxon>Bacteria</taxon>
        <taxon>Pseudomonadati</taxon>
        <taxon>Pseudomonadota</taxon>
        <taxon>Gammaproteobacteria</taxon>
        <taxon>Lysobacterales</taxon>
        <taxon>Lysobacteraceae</taxon>
        <taxon>Novilysobacter</taxon>
    </lineage>
</organism>
<evidence type="ECO:0000256" key="1">
    <source>
        <dbReference type="SAM" id="MobiDB-lite"/>
    </source>
</evidence>
<dbReference type="Pfam" id="PF05170">
    <property type="entry name" value="AsmA"/>
    <property type="match status" value="2"/>
</dbReference>
<dbReference type="PANTHER" id="PTHR30441:SF9">
    <property type="entry name" value="ASMA FAMILY PROTEIN YHJG"/>
    <property type="match status" value="1"/>
</dbReference>
<accession>A0ABM8UDL8</accession>
<dbReference type="InterPro" id="IPR052894">
    <property type="entry name" value="AsmA-related"/>
</dbReference>
<dbReference type="PANTHER" id="PTHR30441">
    <property type="entry name" value="DUF748 DOMAIN-CONTAINING PROTEIN"/>
    <property type="match status" value="1"/>
</dbReference>
<sequence length="664" mass="70760">MATPTPSGSPDPQHTETDGTPPASAGARARQQVVRHPWLTALAVLALAIIVLLVLWDWNWFKGPIERQVEARTGRDFEIGGNLDVDLGWVPVITAEDLSFGNADWASTPLMATTRKLELAIAIKPLLRGRVLIPDIRLAAPRLNLERGVKGGNWKFGEPGDGEVEFRRIRVDEGELAFLDAANDTDIKVDIATAKPGKGDAAPPILVEGGGRWQGNAFTLEGTAESPLELRDPDSPYRIDARARAGDTHAHARGTLLDPLRLRDFDLQLALGGNNLADLYPLLGIALPDTPPYNLDGHFARDGSTWFYNGFDGTVGDSDLAGDANVDTGGPRPYLRADLHSRRLDFDDLAGFVGGAPDTGGGESSNPELAARASQQQSSGRVLPDTPYELDKLQAMDADVRLRAARINAPSLPLDDMDAHLLLENGLLRLDPLNFGVAGGDIRSTIRMDARESPIRTRADVNASGLDLSSLLPEVELAKNAIGKVGGHVQLAGSGNSVAAMLGSSDGEVAVGMGRGRISNLLMEMAGIDLAEIIKFKLTDDRLIPVRCAFGDFSVAGGVMTARSLAFDTTDTLLVGEGTINLKDERLDLVIKPRPKDRSLFAFRSPLLVDGSFANPDLRPDMGRIGLRAAIALTLGNIAPPAALLATLELGPGEDASCGGRYAK</sequence>
<gene>
    <name evidence="4" type="ORF">LYB30171_00753</name>
</gene>
<feature type="domain" description="AsmA" evidence="3">
    <location>
        <begin position="40"/>
        <end position="156"/>
    </location>
</feature>
<dbReference type="EMBL" id="OU015430">
    <property type="protein sequence ID" value="CAG4970522.1"/>
    <property type="molecule type" value="Genomic_DNA"/>
</dbReference>
<proteinExistence type="predicted"/>
<dbReference type="Proteomes" id="UP000680116">
    <property type="component" value="Chromosome"/>
</dbReference>
<feature type="domain" description="AsmA" evidence="3">
    <location>
        <begin position="235"/>
        <end position="563"/>
    </location>
</feature>
<feature type="region of interest" description="Disordered" evidence="1">
    <location>
        <begin position="1"/>
        <end position="29"/>
    </location>
</feature>
<keyword evidence="2" id="KW-0472">Membrane</keyword>
<feature type="compositionally biased region" description="Polar residues" evidence="1">
    <location>
        <begin position="1"/>
        <end position="12"/>
    </location>
</feature>
<evidence type="ECO:0000256" key="2">
    <source>
        <dbReference type="SAM" id="Phobius"/>
    </source>
</evidence>
<protein>
    <recommendedName>
        <fullName evidence="3">AsmA domain-containing protein</fullName>
    </recommendedName>
</protein>
<name>A0ABM8UDL8_9GAMM</name>
<keyword evidence="5" id="KW-1185">Reference proteome</keyword>